<gene>
    <name evidence="3" type="ORF">O9X88_19485</name>
</gene>
<name>A0A9X3KT08_9HYPH</name>
<comment type="caution">
    <text evidence="3">The sequence shown here is derived from an EMBL/GenBank/DDBJ whole genome shotgun (WGS) entry which is preliminary data.</text>
</comment>
<dbReference type="Proteomes" id="UP001151018">
    <property type="component" value="Unassembled WGS sequence"/>
</dbReference>
<keyword evidence="2" id="KW-0812">Transmembrane</keyword>
<evidence type="ECO:0000256" key="2">
    <source>
        <dbReference type="SAM" id="Phobius"/>
    </source>
</evidence>
<feature type="transmembrane region" description="Helical" evidence="2">
    <location>
        <begin position="34"/>
        <end position="52"/>
    </location>
</feature>
<feature type="compositionally biased region" description="Low complexity" evidence="1">
    <location>
        <begin position="17"/>
        <end position="27"/>
    </location>
</feature>
<dbReference type="AlphaFoldDB" id="A0A9X3KT08"/>
<sequence length="54" mass="5401">MNDDKSRSNRVVSIRKGAPGSGSATPGGWCASNVILAMMAALVAAVVALEVITG</sequence>
<keyword evidence="2" id="KW-0472">Membrane</keyword>
<reference evidence="3" key="1">
    <citation type="submission" date="2022-12" db="EMBL/GenBank/DDBJ databases">
        <title>Draft genome sequences of 22 rhizogenic Agrobacterium biovar 1 strains, the causative agent of hairy root disease.</title>
        <authorList>
            <person name="Kim N."/>
            <person name="Vargas P."/>
            <person name="Rediers H."/>
        </authorList>
    </citation>
    <scope>NUCLEOTIDE SEQUENCE</scope>
    <source>
        <strain evidence="3">ST15.13.006</strain>
    </source>
</reference>
<evidence type="ECO:0000256" key="1">
    <source>
        <dbReference type="SAM" id="MobiDB-lite"/>
    </source>
</evidence>
<evidence type="ECO:0000313" key="3">
    <source>
        <dbReference type="EMBL" id="MCZ7939733.1"/>
    </source>
</evidence>
<evidence type="ECO:0000313" key="4">
    <source>
        <dbReference type="Proteomes" id="UP001151018"/>
    </source>
</evidence>
<keyword evidence="2" id="KW-1133">Transmembrane helix</keyword>
<dbReference type="EMBL" id="JAPZLR010000015">
    <property type="protein sequence ID" value="MCZ7939733.1"/>
    <property type="molecule type" value="Genomic_DNA"/>
</dbReference>
<feature type="region of interest" description="Disordered" evidence="1">
    <location>
        <begin position="1"/>
        <end position="27"/>
    </location>
</feature>
<accession>A0A9X3KT08</accession>
<dbReference type="RefSeq" id="WP_269835266.1">
    <property type="nucleotide sequence ID" value="NZ_JAPZLR010000015.1"/>
</dbReference>
<proteinExistence type="predicted"/>
<organism evidence="3 4">
    <name type="scientific">Agrobacterium salinitolerans</name>
    <dbReference type="NCBI Taxonomy" id="1183413"/>
    <lineage>
        <taxon>Bacteria</taxon>
        <taxon>Pseudomonadati</taxon>
        <taxon>Pseudomonadota</taxon>
        <taxon>Alphaproteobacteria</taxon>
        <taxon>Hyphomicrobiales</taxon>
        <taxon>Rhizobiaceae</taxon>
        <taxon>Rhizobium/Agrobacterium group</taxon>
        <taxon>Agrobacterium</taxon>
    </lineage>
</organism>
<protein>
    <submittedName>
        <fullName evidence="3">Uncharacterized protein</fullName>
    </submittedName>
</protein>